<keyword evidence="10" id="KW-1185">Reference proteome</keyword>
<dbReference type="InterPro" id="IPR004839">
    <property type="entry name" value="Aminotransferase_I/II_large"/>
</dbReference>
<evidence type="ECO:0000256" key="6">
    <source>
        <dbReference type="ARBA" id="ARBA00049185"/>
    </source>
</evidence>
<protein>
    <recommendedName>
        <fullName evidence="7">Aminotransferase</fullName>
        <ecNumber evidence="7">2.6.1.-</ecNumber>
    </recommendedName>
</protein>
<dbReference type="EMBL" id="SNYW01000006">
    <property type="protein sequence ID" value="TDQ84161.1"/>
    <property type="molecule type" value="Genomic_DNA"/>
</dbReference>
<dbReference type="RefSeq" id="WP_133612209.1">
    <property type="nucleotide sequence ID" value="NZ_SNYW01000006.1"/>
</dbReference>
<comment type="similarity">
    <text evidence="2 7">Belongs to the class-I pyridoxal-phosphate-dependent aminotransferase family.</text>
</comment>
<reference evidence="9 10" key="1">
    <citation type="submission" date="2019-03" db="EMBL/GenBank/DDBJ databases">
        <title>Genomic Encyclopedia of Type Strains, Phase III (KMG-III): the genomes of soil and plant-associated and newly described type strains.</title>
        <authorList>
            <person name="Whitman W."/>
        </authorList>
    </citation>
    <scope>NUCLEOTIDE SEQUENCE [LARGE SCALE GENOMIC DNA]</scope>
    <source>
        <strain evidence="9 10">CGMCC 1.7660</strain>
    </source>
</reference>
<evidence type="ECO:0000259" key="8">
    <source>
        <dbReference type="Pfam" id="PF00155"/>
    </source>
</evidence>
<dbReference type="PROSITE" id="PS00105">
    <property type="entry name" value="AA_TRANSFER_CLASS_1"/>
    <property type="match status" value="1"/>
</dbReference>
<dbReference type="CDD" id="cd00609">
    <property type="entry name" value="AAT_like"/>
    <property type="match status" value="1"/>
</dbReference>
<keyword evidence="5" id="KW-0663">Pyridoxal phosphate</keyword>
<evidence type="ECO:0000256" key="3">
    <source>
        <dbReference type="ARBA" id="ARBA00022576"/>
    </source>
</evidence>
<comment type="cofactor">
    <cofactor evidence="1 7">
        <name>pyridoxal 5'-phosphate</name>
        <dbReference type="ChEBI" id="CHEBI:597326"/>
    </cofactor>
</comment>
<dbReference type="Pfam" id="PF00155">
    <property type="entry name" value="Aminotran_1_2"/>
    <property type="match status" value="1"/>
</dbReference>
<dbReference type="EC" id="2.6.1.-" evidence="7"/>
<evidence type="ECO:0000256" key="7">
    <source>
        <dbReference type="RuleBase" id="RU000481"/>
    </source>
</evidence>
<dbReference type="SUPFAM" id="SSF53383">
    <property type="entry name" value="PLP-dependent transferases"/>
    <property type="match status" value="1"/>
</dbReference>
<keyword evidence="4 7" id="KW-0808">Transferase</keyword>
<dbReference type="GO" id="GO:0030170">
    <property type="term" value="F:pyridoxal phosphate binding"/>
    <property type="evidence" value="ECO:0007669"/>
    <property type="project" value="InterPro"/>
</dbReference>
<evidence type="ECO:0000256" key="2">
    <source>
        <dbReference type="ARBA" id="ARBA00007441"/>
    </source>
</evidence>
<dbReference type="InterPro" id="IPR050596">
    <property type="entry name" value="AspAT/PAT-like"/>
</dbReference>
<dbReference type="PANTHER" id="PTHR46383">
    <property type="entry name" value="ASPARTATE AMINOTRANSFERASE"/>
    <property type="match status" value="1"/>
</dbReference>
<evidence type="ECO:0000256" key="5">
    <source>
        <dbReference type="ARBA" id="ARBA00022898"/>
    </source>
</evidence>
<dbReference type="InterPro" id="IPR004838">
    <property type="entry name" value="NHTrfase_class1_PyrdxlP-BS"/>
</dbReference>
<keyword evidence="3 7" id="KW-0032">Aminotransferase</keyword>
<feature type="domain" description="Aminotransferase class I/classII large" evidence="8">
    <location>
        <begin position="33"/>
        <end position="381"/>
    </location>
</feature>
<dbReference type="OrthoDB" id="9763453at2"/>
<evidence type="ECO:0000313" key="10">
    <source>
        <dbReference type="Proteomes" id="UP000295783"/>
    </source>
</evidence>
<dbReference type="AlphaFoldDB" id="A0A4V6PXK1"/>
<comment type="catalytic activity">
    <reaction evidence="6">
        <text>L-aspartate + 2-oxoglutarate = oxaloacetate + L-glutamate</text>
        <dbReference type="Rhea" id="RHEA:21824"/>
        <dbReference type="ChEBI" id="CHEBI:16452"/>
        <dbReference type="ChEBI" id="CHEBI:16810"/>
        <dbReference type="ChEBI" id="CHEBI:29985"/>
        <dbReference type="ChEBI" id="CHEBI:29991"/>
        <dbReference type="EC" id="2.6.1.1"/>
    </reaction>
</comment>
<sequence length="389" mass="43109">MTAASFAIRPAIAELQDSQIVDVWKMGFKVPNVVGLWVGEGDLPTEKFICDAAAEALAAGRTFYTYKRGIPELRQALVDQYRDLYGITVDPERLAVTSGGMNAMMLIVQTLIGAGDNMVCVSPVWPNIYRAVEIMGGEARQVPMQGRGDGWHLDLDRLFEACDPRTRAIYVASPGNPTGWIMPEEQRLAVLNFCRRRNLALVADEVYNRLVYNRPVAPTFLEIAGPDDPLFVVNSFSKTWAMTGWRIGWMVMPQPAVPVLDRLIEFNTSGGQPFLQAAAVKAVREGEEWVKWMVARCKSGRDLVLDRLAGMNRVNVIPADASFYLMLQVADMGDPLEFCKRLVVDGRVGLAPGTAFGAGGEGYLRLCYAQSNDRLAEAMDRFEAFLRKS</sequence>
<comment type="caution">
    <text evidence="9">The sequence shown here is derived from an EMBL/GenBank/DDBJ whole genome shotgun (WGS) entry which is preliminary data.</text>
</comment>
<dbReference type="GO" id="GO:0006520">
    <property type="term" value="P:amino acid metabolic process"/>
    <property type="evidence" value="ECO:0007669"/>
    <property type="project" value="InterPro"/>
</dbReference>
<dbReference type="InterPro" id="IPR015421">
    <property type="entry name" value="PyrdxlP-dep_Trfase_major"/>
</dbReference>
<organism evidence="9 10">
    <name type="scientific">Dongia mobilis</name>
    <dbReference type="NCBI Taxonomy" id="578943"/>
    <lineage>
        <taxon>Bacteria</taxon>
        <taxon>Pseudomonadati</taxon>
        <taxon>Pseudomonadota</taxon>
        <taxon>Alphaproteobacteria</taxon>
        <taxon>Rhodospirillales</taxon>
        <taxon>Dongiaceae</taxon>
        <taxon>Dongia</taxon>
    </lineage>
</organism>
<evidence type="ECO:0000256" key="1">
    <source>
        <dbReference type="ARBA" id="ARBA00001933"/>
    </source>
</evidence>
<gene>
    <name evidence="9" type="ORF">A8950_0709</name>
</gene>
<dbReference type="GO" id="GO:0004069">
    <property type="term" value="F:L-aspartate:2-oxoglutarate aminotransferase activity"/>
    <property type="evidence" value="ECO:0007669"/>
    <property type="project" value="UniProtKB-EC"/>
</dbReference>
<proteinExistence type="inferred from homology"/>
<accession>A0A4V6PXK1</accession>
<dbReference type="PANTHER" id="PTHR46383:SF2">
    <property type="entry name" value="AMINOTRANSFERASE"/>
    <property type="match status" value="1"/>
</dbReference>
<dbReference type="NCBIfam" id="NF004770">
    <property type="entry name" value="PRK06108.1"/>
    <property type="match status" value="1"/>
</dbReference>
<name>A0A4V6PXK1_9PROT</name>
<dbReference type="Proteomes" id="UP000295783">
    <property type="component" value="Unassembled WGS sequence"/>
</dbReference>
<dbReference type="InterPro" id="IPR015424">
    <property type="entry name" value="PyrdxlP-dep_Trfase"/>
</dbReference>
<evidence type="ECO:0000313" key="9">
    <source>
        <dbReference type="EMBL" id="TDQ84161.1"/>
    </source>
</evidence>
<dbReference type="Gene3D" id="3.40.640.10">
    <property type="entry name" value="Type I PLP-dependent aspartate aminotransferase-like (Major domain)"/>
    <property type="match status" value="1"/>
</dbReference>
<evidence type="ECO:0000256" key="4">
    <source>
        <dbReference type="ARBA" id="ARBA00022679"/>
    </source>
</evidence>